<gene>
    <name evidence="1" type="ORF">SCHPADRAFT_925113</name>
</gene>
<dbReference type="InParanoid" id="A0A0H2S2D9"/>
<accession>A0A0H2S2D9</accession>
<name>A0A0H2S2D9_9AGAM</name>
<dbReference type="AlphaFoldDB" id="A0A0H2S2D9"/>
<evidence type="ECO:0000313" key="2">
    <source>
        <dbReference type="Proteomes" id="UP000053477"/>
    </source>
</evidence>
<proteinExistence type="predicted"/>
<dbReference type="EMBL" id="KQ085894">
    <property type="protein sequence ID" value="KLO18475.1"/>
    <property type="molecule type" value="Genomic_DNA"/>
</dbReference>
<reference evidence="1 2" key="1">
    <citation type="submission" date="2015-04" db="EMBL/GenBank/DDBJ databases">
        <title>Complete genome sequence of Schizopora paradoxa KUC8140, a cosmopolitan wood degrader in East Asia.</title>
        <authorList>
            <consortium name="DOE Joint Genome Institute"/>
            <person name="Min B."/>
            <person name="Park H."/>
            <person name="Jang Y."/>
            <person name="Kim J.-J."/>
            <person name="Kim K.H."/>
            <person name="Pangilinan J."/>
            <person name="Lipzen A."/>
            <person name="Riley R."/>
            <person name="Grigoriev I.V."/>
            <person name="Spatafora J.W."/>
            <person name="Choi I.-G."/>
        </authorList>
    </citation>
    <scope>NUCLEOTIDE SEQUENCE [LARGE SCALE GENOMIC DNA]</scope>
    <source>
        <strain evidence="1 2">KUC8140</strain>
    </source>
</reference>
<organism evidence="1 2">
    <name type="scientific">Schizopora paradoxa</name>
    <dbReference type="NCBI Taxonomy" id="27342"/>
    <lineage>
        <taxon>Eukaryota</taxon>
        <taxon>Fungi</taxon>
        <taxon>Dikarya</taxon>
        <taxon>Basidiomycota</taxon>
        <taxon>Agaricomycotina</taxon>
        <taxon>Agaricomycetes</taxon>
        <taxon>Hymenochaetales</taxon>
        <taxon>Schizoporaceae</taxon>
        <taxon>Schizopora</taxon>
    </lineage>
</organism>
<evidence type="ECO:0000313" key="1">
    <source>
        <dbReference type="EMBL" id="KLO18475.1"/>
    </source>
</evidence>
<keyword evidence="2" id="KW-1185">Reference proteome</keyword>
<sequence>MHSAIRLSCVVQSDAPYDVSTEPSLFQSVGDDTTNTQPTLWVKVLELHHLLRSSRISDNEKVWIESEYISVSKPWKDLCCEILSFSEDARLCERLKSLDDVHGPGMRERFPPRNESMIDREERACRKRATTKIHICNSKTWRRDL</sequence>
<protein>
    <submittedName>
        <fullName evidence="1">Uncharacterized protein</fullName>
    </submittedName>
</protein>
<dbReference type="Proteomes" id="UP000053477">
    <property type="component" value="Unassembled WGS sequence"/>
</dbReference>